<dbReference type="InterPro" id="IPR003789">
    <property type="entry name" value="Asn/Gln_tRNA_amidoTrase-B-like"/>
</dbReference>
<organism evidence="1 2">
    <name type="scientific">Rhodococcoides trifolii</name>
    <dbReference type="NCBI Taxonomy" id="908250"/>
    <lineage>
        <taxon>Bacteria</taxon>
        <taxon>Bacillati</taxon>
        <taxon>Actinomycetota</taxon>
        <taxon>Actinomycetes</taxon>
        <taxon>Mycobacteriales</taxon>
        <taxon>Nocardiaceae</taxon>
        <taxon>Rhodococcoides</taxon>
    </lineage>
</organism>
<evidence type="ECO:0000313" key="2">
    <source>
        <dbReference type="Proteomes" id="UP000654257"/>
    </source>
</evidence>
<reference evidence="1" key="1">
    <citation type="journal article" date="2014" name="Int. J. Syst. Evol. Microbiol.">
        <title>Complete genome sequence of Corynebacterium casei LMG S-19264T (=DSM 44701T), isolated from a smear-ripened cheese.</title>
        <authorList>
            <consortium name="US DOE Joint Genome Institute (JGI-PGF)"/>
            <person name="Walter F."/>
            <person name="Albersmeier A."/>
            <person name="Kalinowski J."/>
            <person name="Ruckert C."/>
        </authorList>
    </citation>
    <scope>NUCLEOTIDE SEQUENCE</scope>
    <source>
        <strain evidence="1">CCM 7905</strain>
    </source>
</reference>
<dbReference type="GO" id="GO:0016884">
    <property type="term" value="F:carbon-nitrogen ligase activity, with glutamine as amido-N-donor"/>
    <property type="evidence" value="ECO:0007669"/>
    <property type="project" value="InterPro"/>
</dbReference>
<evidence type="ECO:0000313" key="1">
    <source>
        <dbReference type="EMBL" id="GGG18973.1"/>
    </source>
</evidence>
<proteinExistence type="predicted"/>
<comment type="caution">
    <text evidence="1">The sequence shown here is derived from an EMBL/GenBank/DDBJ whole genome shotgun (WGS) entry which is preliminary data.</text>
</comment>
<keyword evidence="2" id="KW-1185">Reference proteome</keyword>
<protein>
    <submittedName>
        <fullName evidence="1">GatB/YqeY domain-containing protein</fullName>
    </submittedName>
</protein>
<dbReference type="InterPro" id="IPR023168">
    <property type="entry name" value="GatB_Yqey_C_2"/>
</dbReference>
<dbReference type="PANTHER" id="PTHR28055">
    <property type="entry name" value="ALTERED INHERITANCE OF MITOCHONDRIA PROTEIN 41, MITOCHONDRIAL"/>
    <property type="match status" value="1"/>
</dbReference>
<gene>
    <name evidence="1" type="ORF">GCM10007304_36170</name>
</gene>
<name>A0A917LFL2_9NOCA</name>
<dbReference type="Gene3D" id="1.10.10.410">
    <property type="match status" value="1"/>
</dbReference>
<reference evidence="1" key="2">
    <citation type="submission" date="2020-09" db="EMBL/GenBank/DDBJ databases">
        <authorList>
            <person name="Sun Q."/>
            <person name="Sedlacek I."/>
        </authorList>
    </citation>
    <scope>NUCLEOTIDE SEQUENCE</scope>
    <source>
        <strain evidence="1">CCM 7905</strain>
    </source>
</reference>
<accession>A0A917LFL2</accession>
<dbReference type="InterPro" id="IPR042184">
    <property type="entry name" value="YqeY/Aim41_N"/>
</dbReference>
<dbReference type="Proteomes" id="UP000654257">
    <property type="component" value="Unassembled WGS sequence"/>
</dbReference>
<dbReference type="Gene3D" id="1.10.1510.10">
    <property type="entry name" value="Uncharacterised protein YqeY/AIM41 PF09424, N-terminal domain"/>
    <property type="match status" value="1"/>
</dbReference>
<dbReference type="EMBL" id="BMCU01000004">
    <property type="protein sequence ID" value="GGG18973.1"/>
    <property type="molecule type" value="Genomic_DNA"/>
</dbReference>
<dbReference type="PANTHER" id="PTHR28055:SF1">
    <property type="entry name" value="ALTERED INHERITANCE OF MITOCHONDRIA PROTEIN 41, MITOCHONDRIAL"/>
    <property type="match status" value="1"/>
</dbReference>
<sequence>MVTIDLPDTSTTIPFPTMAENSDFEKRLRADLTTSMKAKNSVRTGTLRMLISAVIAEKVSGKEAHELSDDDILKVLAKESKKRGESAQIYIDNGRQELADKEVAEAAIIDEYLPTPLSDDELGAIVDTAIAQVTTDLGEPPAMRQMGQVMKIATGLAEGKADGSRISGAVKARLS</sequence>
<dbReference type="InterPro" id="IPR019004">
    <property type="entry name" value="YqeY/Aim41"/>
</dbReference>
<dbReference type="AlphaFoldDB" id="A0A917LFL2"/>
<dbReference type="Pfam" id="PF09424">
    <property type="entry name" value="YqeY"/>
    <property type="match status" value="1"/>
</dbReference>
<dbReference type="SUPFAM" id="SSF89095">
    <property type="entry name" value="GatB/YqeY motif"/>
    <property type="match status" value="1"/>
</dbReference>